<evidence type="ECO:0000313" key="2">
    <source>
        <dbReference type="Proteomes" id="UP001054252"/>
    </source>
</evidence>
<name>A0AAV5LRQ5_9ROSI</name>
<gene>
    <name evidence="1" type="ORF">SLEP1_g47292</name>
</gene>
<sequence length="37" mass="3859">MKVKAEELNFGVGCISPAANGQRGHHQAAWGIAGCHL</sequence>
<dbReference type="AlphaFoldDB" id="A0AAV5LRQ5"/>
<proteinExistence type="predicted"/>
<reference evidence="1 2" key="1">
    <citation type="journal article" date="2021" name="Commun. Biol.">
        <title>The genome of Shorea leprosula (Dipterocarpaceae) highlights the ecological relevance of drought in aseasonal tropical rainforests.</title>
        <authorList>
            <person name="Ng K.K.S."/>
            <person name="Kobayashi M.J."/>
            <person name="Fawcett J.A."/>
            <person name="Hatakeyama M."/>
            <person name="Paape T."/>
            <person name="Ng C.H."/>
            <person name="Ang C.C."/>
            <person name="Tnah L.H."/>
            <person name="Lee C.T."/>
            <person name="Nishiyama T."/>
            <person name="Sese J."/>
            <person name="O'Brien M.J."/>
            <person name="Copetti D."/>
            <person name="Mohd Noor M.I."/>
            <person name="Ong R.C."/>
            <person name="Putra M."/>
            <person name="Sireger I.Z."/>
            <person name="Indrioko S."/>
            <person name="Kosugi Y."/>
            <person name="Izuno A."/>
            <person name="Isagi Y."/>
            <person name="Lee S.L."/>
            <person name="Shimizu K.K."/>
        </authorList>
    </citation>
    <scope>NUCLEOTIDE SEQUENCE [LARGE SCALE GENOMIC DNA]</scope>
    <source>
        <strain evidence="1">214</strain>
    </source>
</reference>
<comment type="caution">
    <text evidence="1">The sequence shown here is derived from an EMBL/GenBank/DDBJ whole genome shotgun (WGS) entry which is preliminary data.</text>
</comment>
<dbReference type="Proteomes" id="UP001054252">
    <property type="component" value="Unassembled WGS sequence"/>
</dbReference>
<dbReference type="PROSITE" id="PS51257">
    <property type="entry name" value="PROKAR_LIPOPROTEIN"/>
    <property type="match status" value="1"/>
</dbReference>
<accession>A0AAV5LRQ5</accession>
<dbReference type="EMBL" id="BPVZ01000135">
    <property type="protein sequence ID" value="GKV39534.1"/>
    <property type="molecule type" value="Genomic_DNA"/>
</dbReference>
<keyword evidence="2" id="KW-1185">Reference proteome</keyword>
<protein>
    <submittedName>
        <fullName evidence="1">Uncharacterized protein</fullName>
    </submittedName>
</protein>
<evidence type="ECO:0000313" key="1">
    <source>
        <dbReference type="EMBL" id="GKV39534.1"/>
    </source>
</evidence>
<organism evidence="1 2">
    <name type="scientific">Rubroshorea leprosula</name>
    <dbReference type="NCBI Taxonomy" id="152421"/>
    <lineage>
        <taxon>Eukaryota</taxon>
        <taxon>Viridiplantae</taxon>
        <taxon>Streptophyta</taxon>
        <taxon>Embryophyta</taxon>
        <taxon>Tracheophyta</taxon>
        <taxon>Spermatophyta</taxon>
        <taxon>Magnoliopsida</taxon>
        <taxon>eudicotyledons</taxon>
        <taxon>Gunneridae</taxon>
        <taxon>Pentapetalae</taxon>
        <taxon>rosids</taxon>
        <taxon>malvids</taxon>
        <taxon>Malvales</taxon>
        <taxon>Dipterocarpaceae</taxon>
        <taxon>Rubroshorea</taxon>
    </lineage>
</organism>